<dbReference type="Gene3D" id="3.20.20.70">
    <property type="entry name" value="Aldolase class I"/>
    <property type="match status" value="2"/>
</dbReference>
<dbReference type="GO" id="GO:0005975">
    <property type="term" value="P:carbohydrate metabolic process"/>
    <property type="evidence" value="ECO:0007669"/>
    <property type="project" value="InterPro"/>
</dbReference>
<dbReference type="InterPro" id="IPR018155">
    <property type="entry name" value="Hyaluronidase"/>
</dbReference>
<proteinExistence type="inferred from homology"/>
<dbReference type="InterPro" id="IPR013785">
    <property type="entry name" value="Aldolase_TIM"/>
</dbReference>
<dbReference type="InterPro" id="IPR017853">
    <property type="entry name" value="GH"/>
</dbReference>
<dbReference type="EC" id="3.2.1.35" evidence="3"/>
<dbReference type="SUPFAM" id="SSF51445">
    <property type="entry name" value="(Trans)glycosidases"/>
    <property type="match status" value="2"/>
</dbReference>
<name>A0A0N4Z8H8_PARTI</name>
<dbReference type="AlphaFoldDB" id="A0A0N4Z8H8"/>
<dbReference type="GO" id="GO:0030214">
    <property type="term" value="P:hyaluronan catabolic process"/>
    <property type="evidence" value="ECO:0007669"/>
    <property type="project" value="TreeGrafter"/>
</dbReference>
<dbReference type="Proteomes" id="UP000038045">
    <property type="component" value="Unplaced"/>
</dbReference>
<dbReference type="Pfam" id="PF01630">
    <property type="entry name" value="Glyco_hydro_56"/>
    <property type="match status" value="2"/>
</dbReference>
<evidence type="ECO:0000256" key="1">
    <source>
        <dbReference type="ARBA" id="ARBA00008871"/>
    </source>
</evidence>
<keyword evidence="2" id="KW-1015">Disulfide bond</keyword>
<evidence type="ECO:0000313" key="5">
    <source>
        <dbReference type="WBParaSite" id="PTRK_0000357500.1"/>
    </source>
</evidence>
<dbReference type="GO" id="GO:0004415">
    <property type="term" value="F:hyalurononglucosaminidase activity"/>
    <property type="evidence" value="ECO:0007669"/>
    <property type="project" value="UniProtKB-UniRule"/>
</dbReference>
<dbReference type="PANTHER" id="PTHR11769">
    <property type="entry name" value="HYALURONIDASE"/>
    <property type="match status" value="1"/>
</dbReference>
<evidence type="ECO:0000256" key="3">
    <source>
        <dbReference type="RuleBase" id="RU610713"/>
    </source>
</evidence>
<dbReference type="STRING" id="131310.A0A0N4Z8H8"/>
<reference evidence="5" key="1">
    <citation type="submission" date="2017-02" db="UniProtKB">
        <authorList>
            <consortium name="WormBaseParasite"/>
        </authorList>
    </citation>
    <scope>IDENTIFICATION</scope>
</reference>
<evidence type="ECO:0000313" key="4">
    <source>
        <dbReference type="Proteomes" id="UP000038045"/>
    </source>
</evidence>
<dbReference type="PANTHER" id="PTHR11769:SF35">
    <property type="entry name" value="HYALURONIDASE"/>
    <property type="match status" value="1"/>
</dbReference>
<dbReference type="WBParaSite" id="PTRK_0000357500.1">
    <property type="protein sequence ID" value="PTRK_0000357500.1"/>
    <property type="gene ID" value="PTRK_0000357500"/>
</dbReference>
<evidence type="ECO:0000256" key="2">
    <source>
        <dbReference type="ARBA" id="ARBA00023157"/>
    </source>
</evidence>
<keyword evidence="3" id="KW-0326">Glycosidase</keyword>
<keyword evidence="3" id="KW-0378">Hydrolase</keyword>
<comment type="catalytic activity">
    <reaction evidence="3">
        <text>Random hydrolysis of (1-&gt;4)-linkages between N-acetyl-beta-D-glucosamine and D-glucuronate residues in hyaluronate.</text>
        <dbReference type="EC" id="3.2.1.35"/>
    </reaction>
</comment>
<organism evidence="4 5">
    <name type="scientific">Parastrongyloides trichosuri</name>
    <name type="common">Possum-specific nematode worm</name>
    <dbReference type="NCBI Taxonomy" id="131310"/>
    <lineage>
        <taxon>Eukaryota</taxon>
        <taxon>Metazoa</taxon>
        <taxon>Ecdysozoa</taxon>
        <taxon>Nematoda</taxon>
        <taxon>Chromadorea</taxon>
        <taxon>Rhabditida</taxon>
        <taxon>Tylenchina</taxon>
        <taxon>Panagrolaimomorpha</taxon>
        <taxon>Strongyloidoidea</taxon>
        <taxon>Strongyloididae</taxon>
        <taxon>Parastrongyloides</taxon>
    </lineage>
</organism>
<keyword evidence="4" id="KW-1185">Reference proteome</keyword>
<sequence length="990" mass="115438">MISDKLFNYQIFLIILLNIELNESFTTSLYWNIPTIRCNKREIDISPKKYRIVVNKGENFFGENIVLLYEKDIGLYPYYKKINSSYYQPINGGIPQKVDYKNHLNVLQQNIERIIPNKYFKGLAILDLEKWRIVYETNWNEMAIYKKESYVYEKSLNATLKNKEARELARINFDRAAFKFFEETIKLCKKLRPKATWGFYDLTICNEKGDVRGYYCFTDFDDRLLRLYKHVDAIFPSPYLNEGKNYTVKEQFVKAVLKESQRLVKNVKKKYKKKIKMYAFNKFEINPFIPNYSEIEFYDPYYLCITYGRCVEELVDGIIIWSTTKNLRERCPYLREYVRNVFGPYVESLRNTVKKIFKKSKGRKVLILKVDRKECKSLLTYKNISDWCETGFYGPNCLERKLNSSVGLQESYKTLFYWSIPTKTCIRNNVFINPQNYGIITNTNETFHGDKIVILYEKDVGLYPYYKKINESYYEPVNGGIPQRVNYTAHLEVLSENISKIIPNISYDGLAILDLERWRIVYETNWNEQAIHKNESIKYVQSLNSSLKNEEAIEVAKANFTNAAFNFFKETITLCKKLRPNATWGFYDLMLCNEKGNKNGAYCFADHNDKLIPLYYYVDAIFPSPYLNEGKNYSIKEQFLDATFTETNRLVKKVRDDYKKKLKVYVFNKFEIDPYNKNISNIEFYDPFYSCITYRKCVEHLVDGIIIWTTTKNLTERCLNIKSFFSNIFGPYINVLQNNVSKILLTFSQTNTTNFSEISEISNILFGCFICDLLKSNASTNALDILGKFINQTSLNNNITTTINTPILLETSVPLTTTPTTQVTTFSTHELNMSMPLTTTIQMTTFLTHNTRTFQPVTDMESTALTIVPITSNRPPNPFLIKLNSTLGTTISPEVIVTPPIYPSTLLNDTYEELVKKLLKVPLFSLEELENLVINVSFNISSYLSTNNNTFISSLNGEIQKILMNNVNELKKSVLMRNGSECCSHFECVS</sequence>
<protein>
    <recommendedName>
        <fullName evidence="3">Hyaluronidase</fullName>
        <ecNumber evidence="3">3.2.1.35</ecNumber>
    </recommendedName>
</protein>
<comment type="similarity">
    <text evidence="1 3">Belongs to the glycosyl hydrolase 56 family.</text>
</comment>
<accession>A0A0N4Z8H8</accession>
<dbReference type="PRINTS" id="PR00846">
    <property type="entry name" value="GLHYDRLASE56"/>
</dbReference>